<dbReference type="Proteomes" id="UP000621799">
    <property type="component" value="Unassembled WGS sequence"/>
</dbReference>
<dbReference type="SUPFAM" id="SSF51120">
    <property type="entry name" value="beta-Roll"/>
    <property type="match status" value="1"/>
</dbReference>
<dbReference type="RefSeq" id="WP_405196648.1">
    <property type="nucleotide sequence ID" value="NZ_JADEXN010000074.1"/>
</dbReference>
<dbReference type="InterPro" id="IPR001343">
    <property type="entry name" value="Hemolysn_Ca-bd"/>
</dbReference>
<proteinExistence type="predicted"/>
<accession>A0A928VX20</accession>
<reference evidence="1" key="1">
    <citation type="submission" date="2020-10" db="EMBL/GenBank/DDBJ databases">
        <authorList>
            <person name="Castelo-Branco R."/>
            <person name="Eusebio N."/>
            <person name="Adriana R."/>
            <person name="Vieira A."/>
            <person name="Brugerolle De Fraissinette N."/>
            <person name="Rezende De Castro R."/>
            <person name="Schneider M.P."/>
            <person name="Vasconcelos V."/>
            <person name="Leao P.N."/>
        </authorList>
    </citation>
    <scope>NUCLEOTIDE SEQUENCE</scope>
    <source>
        <strain evidence="1">LEGE 11467</strain>
    </source>
</reference>
<sequence>MGEHGDDWLFANIENDVLYSNGGDDTLARRQRARYAI</sequence>
<evidence type="ECO:0000313" key="1">
    <source>
        <dbReference type="EMBL" id="MBE9040322.1"/>
    </source>
</evidence>
<dbReference type="InterPro" id="IPR011049">
    <property type="entry name" value="Serralysin-like_metalloprot_C"/>
</dbReference>
<dbReference type="AlphaFoldDB" id="A0A928VX20"/>
<organism evidence="1 2">
    <name type="scientific">Zarconia navalis LEGE 11467</name>
    <dbReference type="NCBI Taxonomy" id="1828826"/>
    <lineage>
        <taxon>Bacteria</taxon>
        <taxon>Bacillati</taxon>
        <taxon>Cyanobacteriota</taxon>
        <taxon>Cyanophyceae</taxon>
        <taxon>Oscillatoriophycideae</taxon>
        <taxon>Oscillatoriales</taxon>
        <taxon>Oscillatoriales incertae sedis</taxon>
        <taxon>Zarconia</taxon>
        <taxon>Zarconia navalis</taxon>
    </lineage>
</organism>
<gene>
    <name evidence="1" type="ORF">IQ235_05885</name>
</gene>
<dbReference type="GO" id="GO:0005509">
    <property type="term" value="F:calcium ion binding"/>
    <property type="evidence" value="ECO:0007669"/>
    <property type="project" value="InterPro"/>
</dbReference>
<evidence type="ECO:0000313" key="2">
    <source>
        <dbReference type="Proteomes" id="UP000621799"/>
    </source>
</evidence>
<name>A0A928VX20_9CYAN</name>
<comment type="caution">
    <text evidence="1">The sequence shown here is derived from an EMBL/GenBank/DDBJ whole genome shotgun (WGS) entry which is preliminary data.</text>
</comment>
<dbReference type="Pfam" id="PF00353">
    <property type="entry name" value="HemolysinCabind"/>
    <property type="match status" value="1"/>
</dbReference>
<dbReference type="EMBL" id="JADEXN010000074">
    <property type="protein sequence ID" value="MBE9040322.1"/>
    <property type="molecule type" value="Genomic_DNA"/>
</dbReference>
<protein>
    <submittedName>
        <fullName evidence="1">Uncharacterized protein</fullName>
    </submittedName>
</protein>
<keyword evidence="2" id="KW-1185">Reference proteome</keyword>